<feature type="transmembrane region" description="Helical" evidence="2">
    <location>
        <begin position="39"/>
        <end position="62"/>
    </location>
</feature>
<keyword evidence="4" id="KW-1185">Reference proteome</keyword>
<organism evidence="3 4">
    <name type="scientific">Halobaculum lipolyticum</name>
    <dbReference type="NCBI Taxonomy" id="3032001"/>
    <lineage>
        <taxon>Archaea</taxon>
        <taxon>Methanobacteriati</taxon>
        <taxon>Methanobacteriota</taxon>
        <taxon>Stenosarchaea group</taxon>
        <taxon>Halobacteria</taxon>
        <taxon>Halobacteriales</taxon>
        <taxon>Haloferacaceae</taxon>
        <taxon>Halobaculum</taxon>
    </lineage>
</organism>
<evidence type="ECO:0000313" key="4">
    <source>
        <dbReference type="Proteomes" id="UP001596461"/>
    </source>
</evidence>
<dbReference type="GeneID" id="81125944"/>
<comment type="caution">
    <text evidence="3">The sequence shown here is derived from an EMBL/GenBank/DDBJ whole genome shotgun (WGS) entry which is preliminary data.</text>
</comment>
<dbReference type="AlphaFoldDB" id="A0ABD5WDK9"/>
<keyword evidence="2" id="KW-1133">Transmembrane helix</keyword>
<feature type="transmembrane region" description="Helical" evidence="2">
    <location>
        <begin position="99"/>
        <end position="120"/>
    </location>
</feature>
<proteinExistence type="predicted"/>
<dbReference type="RefSeq" id="WP_284031079.1">
    <property type="nucleotide sequence ID" value="NZ_CP126154.1"/>
</dbReference>
<name>A0ABD5WDK9_9EURY</name>
<feature type="transmembrane region" description="Helical" evidence="2">
    <location>
        <begin position="145"/>
        <end position="169"/>
    </location>
</feature>
<gene>
    <name evidence="3" type="ORF">ACFQL9_11260</name>
</gene>
<dbReference type="Proteomes" id="UP001596461">
    <property type="component" value="Unassembled WGS sequence"/>
</dbReference>
<accession>A0ABD5WDK9</accession>
<protein>
    <recommendedName>
        <fullName evidence="5">PH domain-containing protein</fullName>
    </recommendedName>
</protein>
<feature type="transmembrane region" description="Helical" evidence="2">
    <location>
        <begin position="74"/>
        <end position="93"/>
    </location>
</feature>
<evidence type="ECO:0008006" key="5">
    <source>
        <dbReference type="Google" id="ProtNLM"/>
    </source>
</evidence>
<dbReference type="EMBL" id="JBHTAH010000009">
    <property type="protein sequence ID" value="MFC7070220.1"/>
    <property type="molecule type" value="Genomic_DNA"/>
</dbReference>
<evidence type="ECO:0000256" key="2">
    <source>
        <dbReference type="SAM" id="Phobius"/>
    </source>
</evidence>
<feature type="compositionally biased region" description="Basic and acidic residues" evidence="1">
    <location>
        <begin position="294"/>
        <end position="320"/>
    </location>
</feature>
<feature type="transmembrane region" description="Helical" evidence="2">
    <location>
        <begin position="175"/>
        <end position="196"/>
    </location>
</feature>
<evidence type="ECO:0000313" key="3">
    <source>
        <dbReference type="EMBL" id="MFC7070220.1"/>
    </source>
</evidence>
<evidence type="ECO:0000256" key="1">
    <source>
        <dbReference type="SAM" id="MobiDB-lite"/>
    </source>
</evidence>
<sequence>MTALHPIRRAALPASLALFAALVVAPATTLLPGIPADPALVSGVAVGVAAVVLGGAVAADDLAGAVSDGRLRRVVEVGLFPSAAWTVAALAVIDAGTPLAWVALAGAAACVPGATALWVADANTTRRRLDDATVRVRFDGDGPSATLGVGAVVASVFPAVATATVLFDLPVDESLLSLTTTLAGLATVGSTVFSALRDDDGDDDEDDDDPTAAVTDAGIRIGDRLHGWETLEGYRLTDEAVEVRRDTWLRPTMSFDRDDLADEAAVVEAIGRSLPRVGAEGRVEMAASPGHGRSLREGESVGRRRPRDRGTESVRERERE</sequence>
<feature type="region of interest" description="Disordered" evidence="1">
    <location>
        <begin position="281"/>
        <end position="320"/>
    </location>
</feature>
<keyword evidence="2" id="KW-0472">Membrane</keyword>
<keyword evidence="2" id="KW-0812">Transmembrane</keyword>
<reference evidence="3 4" key="1">
    <citation type="journal article" date="2019" name="Int. J. Syst. Evol. Microbiol.">
        <title>The Global Catalogue of Microorganisms (GCM) 10K type strain sequencing project: providing services to taxonomists for standard genome sequencing and annotation.</title>
        <authorList>
            <consortium name="The Broad Institute Genomics Platform"/>
            <consortium name="The Broad Institute Genome Sequencing Center for Infectious Disease"/>
            <person name="Wu L."/>
            <person name="Ma J."/>
        </authorList>
    </citation>
    <scope>NUCLEOTIDE SEQUENCE [LARGE SCALE GENOMIC DNA]</scope>
    <source>
        <strain evidence="3 4">DT31</strain>
    </source>
</reference>